<comment type="caution">
    <text evidence="1">The sequence shown here is derived from an EMBL/GenBank/DDBJ whole genome shotgun (WGS) entry which is preliminary data.</text>
</comment>
<keyword evidence="2" id="KW-1185">Reference proteome</keyword>
<reference evidence="1" key="1">
    <citation type="submission" date="2023-07" db="EMBL/GenBank/DDBJ databases">
        <title>Black Yeasts Isolated from many extreme environments.</title>
        <authorList>
            <person name="Coleine C."/>
            <person name="Stajich J.E."/>
            <person name="Selbmann L."/>
        </authorList>
    </citation>
    <scope>NUCLEOTIDE SEQUENCE</scope>
    <source>
        <strain evidence="1">CCFEE 5714</strain>
    </source>
</reference>
<name>A0ACC3NZ10_9PEZI</name>
<sequence>MKIHDQQAISPGYWFVAPYASLRQKDFKKWNGPHIYDGNGELVWSGAPMFKHYNMYDFRLAKVDGEDKMTVIFEDKATGMILDSNYEISQSVDMLGQVLPQWLLDQIDGSRGTNMHDFNLIADGKRVLMLTKVWENATREESAAVGFDGECTAKWQGFKEVDVATSEVLFEWNAHGHIDLEESTFEKKGGLQKMCNGNAGPGGWDILHLNSIDKFPDGDYLLSSRHTDAVYKISHLDGSIVWRLGGTQSDFEFDEDGLFSRQHHARVYSQNETHTVVSVFDNALGTGPHEHSTSDQSRGLLLSLHTDTKPMKVETLANFDRPDGRYTSARGSVQFMGNGNAFVCWAKGSFISEHTSDGKLIMQAELKLDKANTYRGYKYPWVGRPAHPPDVHAAAIDMGSNMTSTLIHVSWNGATEVTAWKLYRTNADGKSDELIASTSRQGFETSLSYPGFATFVVLEAIDAKGEVLGRSDLVKTIPPANQVGPSEALEAQWLQEHSVAEATSASGVLEALENPLVALVLSGVSCGVTICAVIFLWLATRNGRLWKSFRPSKYERVGDENEDGDVEDETLVQEDYHEEKVLKKSVVWADDTDDSGA</sequence>
<accession>A0ACC3NZ10</accession>
<dbReference type="EMBL" id="JAUTXU010000002">
    <property type="protein sequence ID" value="KAK3725535.1"/>
    <property type="molecule type" value="Genomic_DNA"/>
</dbReference>
<evidence type="ECO:0000313" key="1">
    <source>
        <dbReference type="EMBL" id="KAK3725535.1"/>
    </source>
</evidence>
<dbReference type="Proteomes" id="UP001281147">
    <property type="component" value="Unassembled WGS sequence"/>
</dbReference>
<gene>
    <name evidence="1" type="ORF">LTR37_000505</name>
</gene>
<evidence type="ECO:0000313" key="2">
    <source>
        <dbReference type="Proteomes" id="UP001281147"/>
    </source>
</evidence>
<organism evidence="1 2">
    <name type="scientific">Vermiconidia calcicola</name>
    <dbReference type="NCBI Taxonomy" id="1690605"/>
    <lineage>
        <taxon>Eukaryota</taxon>
        <taxon>Fungi</taxon>
        <taxon>Dikarya</taxon>
        <taxon>Ascomycota</taxon>
        <taxon>Pezizomycotina</taxon>
        <taxon>Dothideomycetes</taxon>
        <taxon>Dothideomycetidae</taxon>
        <taxon>Mycosphaerellales</taxon>
        <taxon>Extremaceae</taxon>
        <taxon>Vermiconidia</taxon>
    </lineage>
</organism>
<proteinExistence type="predicted"/>
<protein>
    <submittedName>
        <fullName evidence="1">Uncharacterized protein</fullName>
    </submittedName>
</protein>